<gene>
    <name evidence="1" type="ORF">METZ01_LOCUS42119</name>
</gene>
<evidence type="ECO:0000313" key="1">
    <source>
        <dbReference type="EMBL" id="SUZ89265.1"/>
    </source>
</evidence>
<reference evidence="1" key="1">
    <citation type="submission" date="2018-05" db="EMBL/GenBank/DDBJ databases">
        <authorList>
            <person name="Lanie J.A."/>
            <person name="Ng W.-L."/>
            <person name="Kazmierczak K.M."/>
            <person name="Andrzejewski T.M."/>
            <person name="Davidsen T.M."/>
            <person name="Wayne K.J."/>
            <person name="Tettelin H."/>
            <person name="Glass J.I."/>
            <person name="Rusch D."/>
            <person name="Podicherti R."/>
            <person name="Tsui H.-C.T."/>
            <person name="Winkler M.E."/>
        </authorList>
    </citation>
    <scope>NUCLEOTIDE SEQUENCE</scope>
</reference>
<name>A0A381RBW5_9ZZZZ</name>
<dbReference type="AlphaFoldDB" id="A0A381RBW5"/>
<organism evidence="1">
    <name type="scientific">marine metagenome</name>
    <dbReference type="NCBI Taxonomy" id="408172"/>
    <lineage>
        <taxon>unclassified sequences</taxon>
        <taxon>metagenomes</taxon>
        <taxon>ecological metagenomes</taxon>
    </lineage>
</organism>
<proteinExistence type="predicted"/>
<sequence length="81" mass="9168">MKQKNFTVKGNCLVPNSISIIKLCEVIACDKNIKMEKLTLEENVIKTIPAKDQGWDVVALSKYYQPTKKFLNGNYLGSVFN</sequence>
<protein>
    <submittedName>
        <fullName evidence="1">Uncharacterized protein</fullName>
    </submittedName>
</protein>
<dbReference type="EMBL" id="UINC01001812">
    <property type="protein sequence ID" value="SUZ89265.1"/>
    <property type="molecule type" value="Genomic_DNA"/>
</dbReference>
<accession>A0A381RBW5</accession>